<dbReference type="Proteomes" id="UP000465112">
    <property type="component" value="Chromosome 12"/>
</dbReference>
<sequence>MANIGNTDNINVGCNSGNVGSKNTFGIQGGVGPNASVGNTSGVTVTGSNAGNIGSGNTFDIKGGVGGCESVCHTATVKPCPKPGCTGSGHCCK</sequence>
<protein>
    <submittedName>
        <fullName evidence="1">Uncharacterized protein</fullName>
    </submittedName>
</protein>
<name>A0A6A5E3Q4_PERFL</name>
<comment type="caution">
    <text evidence="1">The sequence shown here is derived from an EMBL/GenBank/DDBJ whole genome shotgun (WGS) entry which is preliminary data.</text>
</comment>
<keyword evidence="2" id="KW-1185">Reference proteome</keyword>
<reference evidence="1 2" key="1">
    <citation type="submission" date="2019-06" db="EMBL/GenBank/DDBJ databases">
        <title>A chromosome-scale genome assembly of the European perch, Perca fluviatilis.</title>
        <authorList>
            <person name="Roques C."/>
            <person name="Zahm M."/>
            <person name="Cabau C."/>
            <person name="Klopp C."/>
            <person name="Bouchez O."/>
            <person name="Donnadieu C."/>
            <person name="Kuhl H."/>
            <person name="Gislard M."/>
            <person name="Guendouz S."/>
            <person name="Journot L."/>
            <person name="Haffray P."/>
            <person name="Bestin A."/>
            <person name="Morvezen R."/>
            <person name="Feron R."/>
            <person name="Wen M."/>
            <person name="Jouanno E."/>
            <person name="Herpin A."/>
            <person name="Schartl M."/>
            <person name="Postlethwait J."/>
            <person name="Schaerlinger B."/>
            <person name="Chardard D."/>
            <person name="Lecocq T."/>
            <person name="Poncet C."/>
            <person name="Jaffrelo L."/>
            <person name="Lampietro C."/>
            <person name="Guiguen Y."/>
        </authorList>
    </citation>
    <scope>NUCLEOTIDE SEQUENCE [LARGE SCALE GENOMIC DNA]</scope>
    <source>
        <tissue evidence="1">Blood</tissue>
    </source>
</reference>
<evidence type="ECO:0000313" key="1">
    <source>
        <dbReference type="EMBL" id="KAF1383081.1"/>
    </source>
</evidence>
<evidence type="ECO:0000313" key="2">
    <source>
        <dbReference type="Proteomes" id="UP000465112"/>
    </source>
</evidence>
<gene>
    <name evidence="1" type="ORF">PFLUV_G00150620</name>
</gene>
<dbReference type="AlphaFoldDB" id="A0A6A5E3Q4"/>
<proteinExistence type="predicted"/>
<organism evidence="1 2">
    <name type="scientific">Perca fluviatilis</name>
    <name type="common">European perch</name>
    <dbReference type="NCBI Taxonomy" id="8168"/>
    <lineage>
        <taxon>Eukaryota</taxon>
        <taxon>Metazoa</taxon>
        <taxon>Chordata</taxon>
        <taxon>Craniata</taxon>
        <taxon>Vertebrata</taxon>
        <taxon>Euteleostomi</taxon>
        <taxon>Actinopterygii</taxon>
        <taxon>Neopterygii</taxon>
        <taxon>Teleostei</taxon>
        <taxon>Neoteleostei</taxon>
        <taxon>Acanthomorphata</taxon>
        <taxon>Eupercaria</taxon>
        <taxon>Perciformes</taxon>
        <taxon>Percoidei</taxon>
        <taxon>Percidae</taxon>
        <taxon>Percinae</taxon>
        <taxon>Perca</taxon>
    </lineage>
</organism>
<dbReference type="EMBL" id="VHII01000012">
    <property type="protein sequence ID" value="KAF1383081.1"/>
    <property type="molecule type" value="Genomic_DNA"/>
</dbReference>
<accession>A0A6A5E3Q4</accession>